<dbReference type="InterPro" id="IPR040680">
    <property type="entry name" value="DUF5643"/>
</dbReference>
<evidence type="ECO:0000313" key="5">
    <source>
        <dbReference type="EMBL" id="MBM7691649.1"/>
    </source>
</evidence>
<organism evidence="5 6">
    <name type="scientific">Peribacillus deserti</name>
    <dbReference type="NCBI Taxonomy" id="673318"/>
    <lineage>
        <taxon>Bacteria</taxon>
        <taxon>Bacillati</taxon>
        <taxon>Bacillota</taxon>
        <taxon>Bacilli</taxon>
        <taxon>Bacillales</taxon>
        <taxon>Bacillaceae</taxon>
        <taxon>Peribacillus</taxon>
    </lineage>
</organism>
<evidence type="ECO:0000259" key="3">
    <source>
        <dbReference type="Pfam" id="PF13786"/>
    </source>
</evidence>
<dbReference type="RefSeq" id="WP_204539551.1">
    <property type="nucleotide sequence ID" value="NZ_JAFBFI010000003.1"/>
</dbReference>
<accession>A0ABS2QFR8</accession>
<protein>
    <submittedName>
        <fullName evidence="5">RNA polymerase sigma factor (Sigma-70 family)</fullName>
    </submittedName>
</protein>
<dbReference type="SUPFAM" id="SSF88659">
    <property type="entry name" value="Sigma3 and sigma4 domains of RNA polymerase sigma factors"/>
    <property type="match status" value="1"/>
</dbReference>
<dbReference type="Proteomes" id="UP000823486">
    <property type="component" value="Unassembled WGS sequence"/>
</dbReference>
<dbReference type="InterPro" id="IPR025436">
    <property type="entry name" value="DUF4179"/>
</dbReference>
<feature type="transmembrane region" description="Helical" evidence="1">
    <location>
        <begin position="251"/>
        <end position="277"/>
    </location>
</feature>
<dbReference type="Pfam" id="PF18705">
    <property type="entry name" value="DUF5643"/>
    <property type="match status" value="1"/>
</dbReference>
<dbReference type="Gene3D" id="1.10.1740.10">
    <property type="match status" value="1"/>
</dbReference>
<evidence type="ECO:0000313" key="6">
    <source>
        <dbReference type="Proteomes" id="UP000823486"/>
    </source>
</evidence>
<evidence type="ECO:0000259" key="4">
    <source>
        <dbReference type="Pfam" id="PF18705"/>
    </source>
</evidence>
<dbReference type="Pfam" id="PF04542">
    <property type="entry name" value="Sigma70_r2"/>
    <property type="match status" value="1"/>
</dbReference>
<evidence type="ECO:0000259" key="2">
    <source>
        <dbReference type="Pfam" id="PF04542"/>
    </source>
</evidence>
<feature type="domain" description="DUF4179" evidence="3">
    <location>
        <begin position="244"/>
        <end position="329"/>
    </location>
</feature>
<feature type="domain" description="RNA polymerase sigma-70 region 2" evidence="2">
    <location>
        <begin position="26"/>
        <end position="85"/>
    </location>
</feature>
<dbReference type="Pfam" id="PF13786">
    <property type="entry name" value="DUF4179"/>
    <property type="match status" value="1"/>
</dbReference>
<dbReference type="EMBL" id="JAFBFI010000003">
    <property type="protein sequence ID" value="MBM7691649.1"/>
    <property type="molecule type" value="Genomic_DNA"/>
</dbReference>
<sequence>MIPAKIDSISISSIRQKGLDSIVDWFNQHKRPFYALGWFYLGNTLQMEELFYQTILKVQKELPRFKSDASFETWVTSIFIHTCRNLSKIKSPQDSEESEHDDFLKALNRLEESEREALVLSCVIGIPREKAAQILHVSAEQMKGLTFSGIRSLRKEMGYGLDFNGCKEYQKYYIDYLERTMDRPQKIEFEKHVYRCPSCQEDLGTFQEVMLYLLERMESIHVPAGFMEKIKKKLAEQENRKQQKNEHRTKVGLIIAGVFALLIGTCYFTGAFTYLYYQWTEENPQLRASLQHGIGESLDLEAKSNGVRIKIKGAIADDVQTLVYYEIEDMKEDSQYALTYDDGVLVENGYKILKNEQIPRYYPPDLESDLNNKEKNVYEGKLSLPPLSKDHGTINLKITKLMKLNRNPYSQINESTNEDMFYKTGKWNFAISVTKQPSTEYALNQKTKLEGITVQMDKLILSPTTTILQYHIVNNQEARQIHQVAFDSLEVNNKKAKPDIYGSSFMDSSQYDYTFQAHFDPLPGEKPKEVTVRFGSVSLSVNDEKTIQLDGADKYPQTFEYAGSTISIDKLDAGNPANIVISDHEIKHREYDSLNFHVVSEDENALLSMEMNDMQGVALDKNGKEYDPAKTPFFYSNEETRYLVTVQSLKVVNEDTSQKVIPKRLQIMGYTTTKFLDDVVKLSLKEGVQRQGDKE</sequence>
<comment type="caution">
    <text evidence="5">The sequence shown here is derived from an EMBL/GenBank/DDBJ whole genome shotgun (WGS) entry which is preliminary data.</text>
</comment>
<dbReference type="Gene3D" id="1.10.10.10">
    <property type="entry name" value="Winged helix-like DNA-binding domain superfamily/Winged helix DNA-binding domain"/>
    <property type="match status" value="1"/>
</dbReference>
<reference evidence="5 6" key="1">
    <citation type="submission" date="2021-01" db="EMBL/GenBank/DDBJ databases">
        <title>Genomic Encyclopedia of Type Strains, Phase IV (KMG-IV): sequencing the most valuable type-strain genomes for metagenomic binning, comparative biology and taxonomic classification.</title>
        <authorList>
            <person name="Goeker M."/>
        </authorList>
    </citation>
    <scope>NUCLEOTIDE SEQUENCE [LARGE SCALE GENOMIC DNA]</scope>
    <source>
        <strain evidence="5 6">DSM 105482</strain>
    </source>
</reference>
<dbReference type="InterPro" id="IPR007627">
    <property type="entry name" value="RNA_pol_sigma70_r2"/>
</dbReference>
<dbReference type="InterPro" id="IPR036388">
    <property type="entry name" value="WH-like_DNA-bd_sf"/>
</dbReference>
<feature type="domain" description="DUF5643" evidence="4">
    <location>
        <begin position="438"/>
        <end position="550"/>
    </location>
</feature>
<dbReference type="InterPro" id="IPR041916">
    <property type="entry name" value="Anti_sigma_zinc_sf"/>
</dbReference>
<proteinExistence type="predicted"/>
<keyword evidence="1" id="KW-0812">Transmembrane</keyword>
<keyword evidence="6" id="KW-1185">Reference proteome</keyword>
<dbReference type="Gene3D" id="1.10.10.1320">
    <property type="entry name" value="Anti-sigma factor, zinc-finger domain"/>
    <property type="match status" value="1"/>
</dbReference>
<keyword evidence="1" id="KW-0472">Membrane</keyword>
<keyword evidence="1" id="KW-1133">Transmembrane helix</keyword>
<gene>
    <name evidence="5" type="ORF">JOC77_001056</name>
</gene>
<evidence type="ECO:0000256" key="1">
    <source>
        <dbReference type="SAM" id="Phobius"/>
    </source>
</evidence>
<dbReference type="InterPro" id="IPR013325">
    <property type="entry name" value="RNA_pol_sigma_r2"/>
</dbReference>
<dbReference type="SUPFAM" id="SSF88946">
    <property type="entry name" value="Sigma2 domain of RNA polymerase sigma factors"/>
    <property type="match status" value="1"/>
</dbReference>
<name>A0ABS2QFR8_9BACI</name>
<dbReference type="Gene3D" id="2.60.40.1630">
    <property type="entry name" value="bacillus anthracis domain"/>
    <property type="match status" value="2"/>
</dbReference>
<dbReference type="InterPro" id="IPR013324">
    <property type="entry name" value="RNA_pol_sigma_r3/r4-like"/>
</dbReference>